<sequence>MASVDTKPMPTPSFVAPSVASDVLLRPSAQTEVAAATRHEAARPWRMTALLMAGDTLALGVLLYVLHIASLWVAPAFAPMVMSAAPIAVGSVLSLYVGMGLYRTRVMHPVEELRSIAVPVTGLALIAPGFTYMMAGSPVAVGLVAATGALAVVVVPLARITTRIMGAHLPWWGVPAVVVGSTSATARIVDTMKRWPEIGLRPVAVCEAGTGQHGTRTGSSPEALHWARQHQVPYAILAEEAVPADQRAHTLAHYSQFFEHVFCVPATDGMVATWTTTATCDGLYGFGVRHLQHQTAARFMKRALDVVGAASLLIMLLPVFAAIALAIRYASPGPVFYRQTRMGYQGRTFTVFKFRTMYTDADTRLDDLLARNPRCRAEYEQYHKLHNDPRVTSVGQWLRRYSLDELPQLLNVLRGDMSLVGPRAYMPKELFQMRGLSRVVLQTPPGITGLWQVSGRNAVSFSSRVDLDVHYVHNWSPWLDLYLLARTLPVVCTGRGAH</sequence>
<dbReference type="PANTHER" id="PTHR30576:SF0">
    <property type="entry name" value="UNDECAPRENYL-PHOSPHATE N-ACETYLGALACTOSAMINYL 1-PHOSPHATE TRANSFERASE-RELATED"/>
    <property type="match status" value="1"/>
</dbReference>
<proteinExistence type="inferred from homology"/>
<dbReference type="AlphaFoldDB" id="A0A2H3P8M0"/>
<dbReference type="Pfam" id="PF02397">
    <property type="entry name" value="Bac_transf"/>
    <property type="match status" value="1"/>
</dbReference>
<feature type="domain" description="Bacterial sugar transferase" evidence="8">
    <location>
        <begin position="301"/>
        <end position="492"/>
    </location>
</feature>
<dbReference type="NCBIfam" id="TIGR03025">
    <property type="entry name" value="EPS_sugtrans"/>
    <property type="match status" value="1"/>
</dbReference>
<feature type="transmembrane region" description="Helical" evidence="7">
    <location>
        <begin position="80"/>
        <end position="101"/>
    </location>
</feature>
<dbReference type="EMBL" id="PDEP01000001">
    <property type="protein sequence ID" value="PEN09235.1"/>
    <property type="molecule type" value="Genomic_DNA"/>
</dbReference>
<evidence type="ECO:0000256" key="5">
    <source>
        <dbReference type="ARBA" id="ARBA00022989"/>
    </source>
</evidence>
<evidence type="ECO:0000313" key="10">
    <source>
        <dbReference type="Proteomes" id="UP000221024"/>
    </source>
</evidence>
<organism evidence="9 10">
    <name type="scientific">Longimonas halophila</name>
    <dbReference type="NCBI Taxonomy" id="1469170"/>
    <lineage>
        <taxon>Bacteria</taxon>
        <taxon>Pseudomonadati</taxon>
        <taxon>Rhodothermota</taxon>
        <taxon>Rhodothermia</taxon>
        <taxon>Rhodothermales</taxon>
        <taxon>Salisaetaceae</taxon>
        <taxon>Longimonas</taxon>
    </lineage>
</organism>
<dbReference type="PANTHER" id="PTHR30576">
    <property type="entry name" value="COLANIC BIOSYNTHESIS UDP-GLUCOSE LIPID CARRIER TRANSFERASE"/>
    <property type="match status" value="1"/>
</dbReference>
<protein>
    <submittedName>
        <fullName evidence="9">Exopolysaccharide biosynthesis polyprenyl glycosylphosphotransferase</fullName>
    </submittedName>
</protein>
<feature type="transmembrane region" description="Helical" evidence="7">
    <location>
        <begin position="113"/>
        <end position="133"/>
    </location>
</feature>
<dbReference type="GO" id="GO:0016780">
    <property type="term" value="F:phosphotransferase activity, for other substituted phosphate groups"/>
    <property type="evidence" value="ECO:0007669"/>
    <property type="project" value="TreeGrafter"/>
</dbReference>
<keyword evidence="3 9" id="KW-0808">Transferase</keyword>
<evidence type="ECO:0000256" key="6">
    <source>
        <dbReference type="ARBA" id="ARBA00023136"/>
    </source>
</evidence>
<evidence type="ECO:0000259" key="8">
    <source>
        <dbReference type="Pfam" id="PF02397"/>
    </source>
</evidence>
<keyword evidence="6 7" id="KW-0472">Membrane</keyword>
<name>A0A2H3P8M0_9BACT</name>
<dbReference type="Proteomes" id="UP000221024">
    <property type="component" value="Unassembled WGS sequence"/>
</dbReference>
<feature type="transmembrane region" description="Helical" evidence="7">
    <location>
        <begin position="48"/>
        <end position="74"/>
    </location>
</feature>
<comment type="similarity">
    <text evidence="2">Belongs to the bacterial sugar transferase family.</text>
</comment>
<accession>A0A2H3P8M0</accession>
<keyword evidence="10" id="KW-1185">Reference proteome</keyword>
<evidence type="ECO:0000256" key="4">
    <source>
        <dbReference type="ARBA" id="ARBA00022692"/>
    </source>
</evidence>
<comment type="subcellular location">
    <subcellularLocation>
        <location evidence="1">Membrane</location>
        <topology evidence="1">Multi-pass membrane protein</topology>
    </subcellularLocation>
</comment>
<dbReference type="InterPro" id="IPR003362">
    <property type="entry name" value="Bact_transf"/>
</dbReference>
<gene>
    <name evidence="9" type="ORF">CRI93_00455</name>
</gene>
<evidence type="ECO:0000256" key="1">
    <source>
        <dbReference type="ARBA" id="ARBA00004141"/>
    </source>
</evidence>
<dbReference type="GO" id="GO:0005886">
    <property type="term" value="C:plasma membrane"/>
    <property type="evidence" value="ECO:0007669"/>
    <property type="project" value="InterPro"/>
</dbReference>
<evidence type="ECO:0000256" key="3">
    <source>
        <dbReference type="ARBA" id="ARBA00022679"/>
    </source>
</evidence>
<keyword evidence="5 7" id="KW-1133">Transmembrane helix</keyword>
<dbReference type="InterPro" id="IPR017472">
    <property type="entry name" value="Undecaprenyl-P_galact_Ptfrase"/>
</dbReference>
<evidence type="ECO:0000313" key="9">
    <source>
        <dbReference type="EMBL" id="PEN09235.1"/>
    </source>
</evidence>
<feature type="transmembrane region" description="Helical" evidence="7">
    <location>
        <begin position="139"/>
        <end position="158"/>
    </location>
</feature>
<dbReference type="OrthoDB" id="9808602at2"/>
<evidence type="ECO:0000256" key="2">
    <source>
        <dbReference type="ARBA" id="ARBA00006464"/>
    </source>
</evidence>
<comment type="caution">
    <text evidence="9">The sequence shown here is derived from an EMBL/GenBank/DDBJ whole genome shotgun (WGS) entry which is preliminary data.</text>
</comment>
<feature type="transmembrane region" description="Helical" evidence="7">
    <location>
        <begin position="306"/>
        <end position="330"/>
    </location>
</feature>
<evidence type="ECO:0000256" key="7">
    <source>
        <dbReference type="SAM" id="Phobius"/>
    </source>
</evidence>
<reference evidence="9 10" key="1">
    <citation type="submission" date="2017-10" db="EMBL/GenBank/DDBJ databases">
        <title>Draft genome of Longimonas halophila.</title>
        <authorList>
            <person name="Goh K.M."/>
            <person name="Shamsir M.S."/>
            <person name="Lim S.W."/>
        </authorList>
    </citation>
    <scope>NUCLEOTIDE SEQUENCE [LARGE SCALE GENOMIC DNA]</scope>
    <source>
        <strain evidence="9 10">KCTC 42399</strain>
    </source>
</reference>
<dbReference type="NCBIfam" id="TIGR03022">
    <property type="entry name" value="WbaP_sugtrans"/>
    <property type="match status" value="1"/>
</dbReference>
<keyword evidence="4 7" id="KW-0812">Transmembrane</keyword>
<dbReference type="GO" id="GO:0000271">
    <property type="term" value="P:polysaccharide biosynthetic process"/>
    <property type="evidence" value="ECO:0007669"/>
    <property type="project" value="InterPro"/>
</dbReference>
<dbReference type="InterPro" id="IPR017475">
    <property type="entry name" value="EPS_sugar_tfrase"/>
</dbReference>